<feature type="compositionally biased region" description="Low complexity" evidence="1">
    <location>
        <begin position="556"/>
        <end position="566"/>
    </location>
</feature>
<feature type="compositionally biased region" description="Gly residues" evidence="1">
    <location>
        <begin position="792"/>
        <end position="802"/>
    </location>
</feature>
<dbReference type="EMBL" id="BMTL01000009">
    <property type="protein sequence ID" value="GGR86090.1"/>
    <property type="molecule type" value="Genomic_DNA"/>
</dbReference>
<keyword evidence="3" id="KW-1185">Reference proteome</keyword>
<dbReference type="RefSeq" id="WP_190149422.1">
    <property type="nucleotide sequence ID" value="NZ_BMTL01000009.1"/>
</dbReference>
<feature type="region of interest" description="Disordered" evidence="1">
    <location>
        <begin position="855"/>
        <end position="1029"/>
    </location>
</feature>
<proteinExistence type="predicted"/>
<sequence>MADSTSVDDDYWSRAVSLFTGYPLPNRNELFEKLKSDKDVPLYRHGIETLPVRQVHPGEYGRNVRSGEDYDVVFYTSSGGDGAHGGVKMRRVRIVLIGVLADANGRATFFGENKDPLGDQWSDNNTFTGIGGKQWDASAMAQYIFGGRRALGALTGQHSTKDFTYAGQSVADSSAVDLRSFTRTAQSFDRTKDFFVRQAATLEQWNKALGSEQAAWRGKAAGVFRGLIEQLHKNYDGYADQLGGRDYQGAHLTVDGYRPTSRPGHAVTVAQRNLLAQAKVLERAWQDWADSDWHDPHRVVVTLLDDLVGWLITNNLTKVLMTAGGTGPQHSLLPPIFHTGAGFHQVHPVYGDLNKDEAWKKLGETAVRKWREWQDFYVEKDARNALAHLSNQWLDAAKAVGVPLRTRSTETPTERFQKEEARLAKEKAAKEGDSLSKTLNSLGDFGKQLNKSMDDFSRDMGKGLGGFSQELNKGLNDFGQGMNKGLNDFGQGMNKGLEDVTKGIGDNVSGLNEGLKGFGNSLGDVFGGGGDGRGNAADGGRPPVTSPLNDLLPGLGTDTSDGSTGDAVRNPDGSTTTRSPDGTLTTTYPDGTVTAFNPSTGLMTTTSANGKISTTELGQGKPVTNPDGSTTVLNPDGSLTTKYPDGSVQTIRPDGTVTTTDPDGSVHSSQLNPSPGTVTTPSGSTTKLNPDGTLTTTFPDGTKETVDPSAGTVTTTSPDGTKHTDSLAPGKTFTNPDGSTTALNPDGSLTTKYPDGSVQTIRPDGTVTTTDPDGKVTTTDLDGSSAGTDAPGKGGASGGGTSGLNDGLPAPSSSGPDKQGHDYGDDHDFDTSGLDFGGLAATPLNPDLAGLGGAGAGAAGEAGQDSYEEYDSTPYDGGALRAPTGDAAGSPGDSAAGQGATGGMPLNPMAFGGMGGMGGMPGMGGGGGGGGGSNGERVRSVLGDGDGAALRRRPRTRGAAAADDEENVVVTRGGRPVTTSTPYAPVGAAGGQGGRSTESGDRVRSNWGTDEDDDVWGTDEGGAPAVIGR</sequence>
<dbReference type="NCBIfam" id="NF038047">
    <property type="entry name" value="not_Tcp10"/>
    <property type="match status" value="1"/>
</dbReference>
<protein>
    <recommendedName>
        <fullName evidence="4">Centromere protein J C-terminal domain-containing protein</fullName>
    </recommendedName>
</protein>
<comment type="caution">
    <text evidence="2">The sequence shown here is derived from an EMBL/GenBank/DDBJ whole genome shotgun (WGS) entry which is preliminary data.</text>
</comment>
<feature type="compositionally biased region" description="Low complexity" evidence="1">
    <location>
        <begin position="968"/>
        <end position="982"/>
    </location>
</feature>
<feature type="compositionally biased region" description="Low complexity" evidence="1">
    <location>
        <begin position="673"/>
        <end position="686"/>
    </location>
</feature>
<feature type="compositionally biased region" description="Polar residues" evidence="1">
    <location>
        <begin position="572"/>
        <end position="617"/>
    </location>
</feature>
<evidence type="ECO:0000313" key="2">
    <source>
        <dbReference type="EMBL" id="GGR86090.1"/>
    </source>
</evidence>
<evidence type="ECO:0000256" key="1">
    <source>
        <dbReference type="SAM" id="MobiDB-lite"/>
    </source>
</evidence>
<dbReference type="InterPro" id="IPR047002">
    <property type="entry name" value="Tcp10_C_sf"/>
</dbReference>
<feature type="compositionally biased region" description="Basic and acidic residues" evidence="1">
    <location>
        <begin position="818"/>
        <end position="830"/>
    </location>
</feature>
<organism evidence="2 3">
    <name type="scientific">Streptomyces humidus</name>
    <dbReference type="NCBI Taxonomy" id="52259"/>
    <lineage>
        <taxon>Bacteria</taxon>
        <taxon>Bacillati</taxon>
        <taxon>Actinomycetota</taxon>
        <taxon>Actinomycetes</taxon>
        <taxon>Kitasatosporales</taxon>
        <taxon>Streptomycetaceae</taxon>
        <taxon>Streptomyces</taxon>
    </lineage>
</organism>
<accession>A0A918FUC1</accession>
<evidence type="ECO:0008006" key="4">
    <source>
        <dbReference type="Google" id="ProtNLM"/>
    </source>
</evidence>
<gene>
    <name evidence="2" type="ORF">GCM10010269_26570</name>
</gene>
<evidence type="ECO:0000313" key="3">
    <source>
        <dbReference type="Proteomes" id="UP000606194"/>
    </source>
</evidence>
<dbReference type="Gene3D" id="2.60.450.20">
    <property type="match status" value="2"/>
</dbReference>
<feature type="compositionally biased region" description="Low complexity" evidence="1">
    <location>
        <begin position="885"/>
        <end position="898"/>
    </location>
</feature>
<reference evidence="2" key="1">
    <citation type="journal article" date="2014" name="Int. J. Syst. Evol. Microbiol.">
        <title>Complete genome sequence of Corynebacterium casei LMG S-19264T (=DSM 44701T), isolated from a smear-ripened cheese.</title>
        <authorList>
            <consortium name="US DOE Joint Genome Institute (JGI-PGF)"/>
            <person name="Walter F."/>
            <person name="Albersmeier A."/>
            <person name="Kalinowski J."/>
            <person name="Ruckert C."/>
        </authorList>
    </citation>
    <scope>NUCLEOTIDE SEQUENCE</scope>
    <source>
        <strain evidence="2">JCM 4386</strain>
    </source>
</reference>
<dbReference type="Proteomes" id="UP000606194">
    <property type="component" value="Unassembled WGS sequence"/>
</dbReference>
<reference evidence="2" key="2">
    <citation type="submission" date="2020-09" db="EMBL/GenBank/DDBJ databases">
        <authorList>
            <person name="Sun Q."/>
            <person name="Ohkuma M."/>
        </authorList>
    </citation>
    <scope>NUCLEOTIDE SEQUENCE</scope>
    <source>
        <strain evidence="2">JCM 4386</strain>
    </source>
</reference>
<feature type="region of interest" description="Disordered" evidence="1">
    <location>
        <begin position="529"/>
        <end position="830"/>
    </location>
</feature>
<dbReference type="AlphaFoldDB" id="A0A918FUC1"/>
<feature type="compositionally biased region" description="Low complexity" evidence="1">
    <location>
        <begin position="653"/>
        <end position="663"/>
    </location>
</feature>
<name>A0A918FUC1_9ACTN</name>
<feature type="compositionally biased region" description="Polar residues" evidence="1">
    <location>
        <begin position="626"/>
        <end position="641"/>
    </location>
</feature>
<feature type="compositionally biased region" description="Low complexity" evidence="1">
    <location>
        <begin position="763"/>
        <end position="780"/>
    </location>
</feature>
<feature type="compositionally biased region" description="Polar residues" evidence="1">
    <location>
        <begin position="732"/>
        <end position="751"/>
    </location>
</feature>
<feature type="compositionally biased region" description="Gly residues" evidence="1">
    <location>
        <begin position="912"/>
        <end position="934"/>
    </location>
</feature>